<evidence type="ECO:0000313" key="3">
    <source>
        <dbReference type="Proteomes" id="UP000266177"/>
    </source>
</evidence>
<evidence type="ECO:0000313" key="2">
    <source>
        <dbReference type="EMBL" id="RJG25705.1"/>
    </source>
</evidence>
<dbReference type="InterPro" id="IPR006530">
    <property type="entry name" value="YD"/>
</dbReference>
<reference evidence="2 3" key="1">
    <citation type="submission" date="2018-09" db="EMBL/GenBank/DDBJ databases">
        <title>Paenibacillus SK2017-BO5.</title>
        <authorList>
            <person name="Piskunova J.V."/>
            <person name="Dubiley S.A."/>
            <person name="Severinov K.V."/>
        </authorList>
    </citation>
    <scope>NUCLEOTIDE SEQUENCE [LARGE SCALE GENOMIC DNA]</scope>
    <source>
        <strain evidence="2 3">BO5</strain>
    </source>
</reference>
<evidence type="ECO:0000256" key="1">
    <source>
        <dbReference type="SAM" id="MobiDB-lite"/>
    </source>
</evidence>
<dbReference type="OrthoDB" id="41445at2"/>
<accession>A0A3A3GNF1</accession>
<evidence type="ECO:0008006" key="4">
    <source>
        <dbReference type="Google" id="ProtNLM"/>
    </source>
</evidence>
<name>A0A3A3GNF1_PANTH</name>
<feature type="compositionally biased region" description="Basic and acidic residues" evidence="1">
    <location>
        <begin position="8"/>
        <end position="18"/>
    </location>
</feature>
<feature type="region of interest" description="Disordered" evidence="1">
    <location>
        <begin position="1"/>
        <end position="37"/>
    </location>
</feature>
<organism evidence="2 3">
    <name type="scientific">Paenibacillus thiaminolyticus</name>
    <name type="common">Bacillus thiaminolyticus</name>
    <dbReference type="NCBI Taxonomy" id="49283"/>
    <lineage>
        <taxon>Bacteria</taxon>
        <taxon>Bacillati</taxon>
        <taxon>Bacillota</taxon>
        <taxon>Bacilli</taxon>
        <taxon>Bacillales</taxon>
        <taxon>Paenibacillaceae</taxon>
        <taxon>Paenibacillus</taxon>
    </lineage>
</organism>
<dbReference type="AlphaFoldDB" id="A0A3A3GNF1"/>
<dbReference type="Proteomes" id="UP000266177">
    <property type="component" value="Unassembled WGS sequence"/>
</dbReference>
<dbReference type="NCBIfam" id="TIGR01643">
    <property type="entry name" value="YD_repeat_2x"/>
    <property type="match status" value="1"/>
</dbReference>
<gene>
    <name evidence="2" type="ORF">DQX05_05250</name>
</gene>
<sequence length="37" mass="4187">MLSLLEDDGSRTELEYDRQGNLLSERSGSGKMPDKEE</sequence>
<protein>
    <recommendedName>
        <fullName evidence="4">YD repeat-containing protein</fullName>
    </recommendedName>
</protein>
<comment type="caution">
    <text evidence="2">The sequence shown here is derived from an EMBL/GenBank/DDBJ whole genome shotgun (WGS) entry which is preliminary data.</text>
</comment>
<proteinExistence type="predicted"/>
<dbReference type="EMBL" id="QYZD01000003">
    <property type="protein sequence ID" value="RJG25705.1"/>
    <property type="molecule type" value="Genomic_DNA"/>
</dbReference>